<dbReference type="AlphaFoldDB" id="A0A1F7F5L2"/>
<reference evidence="1 2" key="1">
    <citation type="journal article" date="2016" name="Nat. Commun.">
        <title>Thousands of microbial genomes shed light on interconnected biogeochemical processes in an aquifer system.</title>
        <authorList>
            <person name="Anantharaman K."/>
            <person name="Brown C.T."/>
            <person name="Hug L.A."/>
            <person name="Sharon I."/>
            <person name="Castelle C.J."/>
            <person name="Probst A.J."/>
            <person name="Thomas B.C."/>
            <person name="Singh A."/>
            <person name="Wilkins M.J."/>
            <person name="Karaoz U."/>
            <person name="Brodie E.L."/>
            <person name="Williams K.H."/>
            <person name="Hubbard S.S."/>
            <person name="Banfield J.F."/>
        </authorList>
    </citation>
    <scope>NUCLEOTIDE SEQUENCE [LARGE SCALE GENOMIC DNA]</scope>
</reference>
<dbReference type="EMBL" id="MFYX01000117">
    <property type="protein sequence ID" value="OGK01873.1"/>
    <property type="molecule type" value="Genomic_DNA"/>
</dbReference>
<dbReference type="InterPro" id="IPR012902">
    <property type="entry name" value="N_methyl_site"/>
</dbReference>
<proteinExistence type="predicted"/>
<accession>A0A1F7F5L2</accession>
<gene>
    <name evidence="1" type="ORF">A2519_04775</name>
</gene>
<evidence type="ECO:0000313" key="1">
    <source>
        <dbReference type="EMBL" id="OGK01873.1"/>
    </source>
</evidence>
<protein>
    <recommendedName>
        <fullName evidence="3">Type II secretion system protein GspI</fullName>
    </recommendedName>
</protein>
<dbReference type="NCBIfam" id="TIGR02532">
    <property type="entry name" value="IV_pilin_GFxxxE"/>
    <property type="match status" value="1"/>
</dbReference>
<evidence type="ECO:0000313" key="2">
    <source>
        <dbReference type="Proteomes" id="UP000179243"/>
    </source>
</evidence>
<organism evidence="1 2">
    <name type="scientific">Candidatus Raymondbacteria bacterium RIFOXYD12_FULL_49_13</name>
    <dbReference type="NCBI Taxonomy" id="1817890"/>
    <lineage>
        <taxon>Bacteria</taxon>
        <taxon>Raymondiibacteriota</taxon>
    </lineage>
</organism>
<sequence length="113" mass="12588">MRNEKGFTMVEVLAALVIFSVAAVPATLAITRVAHNLKSADRVLAIQVAQDMLNMSLANPAECYPTERETLINGTKCRVVREITEGEARGLVVSVYRQKRRLAHLKGYVFTRE</sequence>
<dbReference type="Proteomes" id="UP000179243">
    <property type="component" value="Unassembled WGS sequence"/>
</dbReference>
<comment type="caution">
    <text evidence="1">The sequence shown here is derived from an EMBL/GenBank/DDBJ whole genome shotgun (WGS) entry which is preliminary data.</text>
</comment>
<name>A0A1F7F5L2_UNCRA</name>
<evidence type="ECO:0008006" key="3">
    <source>
        <dbReference type="Google" id="ProtNLM"/>
    </source>
</evidence>
<dbReference type="Pfam" id="PF07963">
    <property type="entry name" value="N_methyl"/>
    <property type="match status" value="1"/>
</dbReference>